<dbReference type="Gene3D" id="3.90.70.10">
    <property type="entry name" value="Cysteine proteinases"/>
    <property type="match status" value="1"/>
</dbReference>
<proteinExistence type="predicted"/>
<feature type="compositionally biased region" description="Basic and acidic residues" evidence="1">
    <location>
        <begin position="30"/>
        <end position="39"/>
    </location>
</feature>
<evidence type="ECO:0000256" key="1">
    <source>
        <dbReference type="SAM" id="MobiDB-lite"/>
    </source>
</evidence>
<dbReference type="Proteomes" id="UP000001194">
    <property type="component" value="Unassembled WGS sequence"/>
</dbReference>
<evidence type="ECO:0000313" key="2">
    <source>
        <dbReference type="EMBL" id="EDR04667.1"/>
    </source>
</evidence>
<reference evidence="2 3" key="1">
    <citation type="journal article" date="2008" name="Nature">
        <title>The genome of Laccaria bicolor provides insights into mycorrhizal symbiosis.</title>
        <authorList>
            <person name="Martin F."/>
            <person name="Aerts A."/>
            <person name="Ahren D."/>
            <person name="Brun A."/>
            <person name="Danchin E.G.J."/>
            <person name="Duchaussoy F."/>
            <person name="Gibon J."/>
            <person name="Kohler A."/>
            <person name="Lindquist E."/>
            <person name="Pereda V."/>
            <person name="Salamov A."/>
            <person name="Shapiro H.J."/>
            <person name="Wuyts J."/>
            <person name="Blaudez D."/>
            <person name="Buee M."/>
            <person name="Brokstein P."/>
            <person name="Canbaeck B."/>
            <person name="Cohen D."/>
            <person name="Courty P.E."/>
            <person name="Coutinho P.M."/>
            <person name="Delaruelle C."/>
            <person name="Detter J.C."/>
            <person name="Deveau A."/>
            <person name="DiFazio S."/>
            <person name="Duplessis S."/>
            <person name="Fraissinet-Tachet L."/>
            <person name="Lucic E."/>
            <person name="Frey-Klett P."/>
            <person name="Fourrey C."/>
            <person name="Feussner I."/>
            <person name="Gay G."/>
            <person name="Grimwood J."/>
            <person name="Hoegger P.J."/>
            <person name="Jain P."/>
            <person name="Kilaru S."/>
            <person name="Labbe J."/>
            <person name="Lin Y.C."/>
            <person name="Legue V."/>
            <person name="Le Tacon F."/>
            <person name="Marmeisse R."/>
            <person name="Melayah D."/>
            <person name="Montanini B."/>
            <person name="Muratet M."/>
            <person name="Nehls U."/>
            <person name="Niculita-Hirzel H."/>
            <person name="Oudot-Le Secq M.P."/>
            <person name="Peter M."/>
            <person name="Quesneville H."/>
            <person name="Rajashekar B."/>
            <person name="Reich M."/>
            <person name="Rouhier N."/>
            <person name="Schmutz J."/>
            <person name="Yin T."/>
            <person name="Chalot M."/>
            <person name="Henrissat B."/>
            <person name="Kuees U."/>
            <person name="Lucas S."/>
            <person name="Van de Peer Y."/>
            <person name="Podila G.K."/>
            <person name="Polle A."/>
            <person name="Pukkila P.J."/>
            <person name="Richardson P.M."/>
            <person name="Rouze P."/>
            <person name="Sanders I.R."/>
            <person name="Stajich J.E."/>
            <person name="Tunlid A."/>
            <person name="Tuskan G."/>
            <person name="Grigoriev I.V."/>
        </authorList>
    </citation>
    <scope>NUCLEOTIDE SEQUENCE [LARGE SCALE GENOMIC DNA]</scope>
    <source>
        <strain evidence="3">S238N-H82 / ATCC MYA-4686</strain>
    </source>
</reference>
<dbReference type="OrthoDB" id="640249at2759"/>
<dbReference type="AlphaFoldDB" id="B0DLL2"/>
<dbReference type="GeneID" id="6080344"/>
<feature type="region of interest" description="Disordered" evidence="1">
    <location>
        <begin position="22"/>
        <end position="48"/>
    </location>
</feature>
<protein>
    <submittedName>
        <fullName evidence="2">Predicted protein</fullName>
    </submittedName>
</protein>
<dbReference type="KEGG" id="lbc:LACBIDRAFT_304421"/>
<accession>B0DLL2</accession>
<gene>
    <name evidence="2" type="ORF">LACBIDRAFT_304421</name>
</gene>
<evidence type="ECO:0000313" key="3">
    <source>
        <dbReference type="Proteomes" id="UP000001194"/>
    </source>
</evidence>
<organism evidence="3">
    <name type="scientific">Laccaria bicolor (strain S238N-H82 / ATCC MYA-4686)</name>
    <name type="common">Bicoloured deceiver</name>
    <name type="synonym">Laccaria laccata var. bicolor</name>
    <dbReference type="NCBI Taxonomy" id="486041"/>
    <lineage>
        <taxon>Eukaryota</taxon>
        <taxon>Fungi</taxon>
        <taxon>Dikarya</taxon>
        <taxon>Basidiomycota</taxon>
        <taxon>Agaricomycotina</taxon>
        <taxon>Agaricomycetes</taxon>
        <taxon>Agaricomycetidae</taxon>
        <taxon>Agaricales</taxon>
        <taxon>Agaricineae</taxon>
        <taxon>Hydnangiaceae</taxon>
        <taxon>Laccaria</taxon>
    </lineage>
</organism>
<sequence>MSMPAVLEGGWMTTLVIGPVGSVPLDPDDPSTKRPKANDDDSIGIPPAGWIPDSLDNRDYLYVPLAKNFLKPLVDLRTSPYFGPVFDQGTVVGSCTANAIASAFATVLKNTNKTFMTPSSPPDSLYGTTNGRRYKGTGSG</sequence>
<name>B0DLL2_LACBS</name>
<dbReference type="RefSeq" id="XP_001884839.1">
    <property type="nucleotide sequence ID" value="XM_001884804.1"/>
</dbReference>
<keyword evidence="3" id="KW-1185">Reference proteome</keyword>
<dbReference type="InterPro" id="IPR038765">
    <property type="entry name" value="Papain-like_cys_pep_sf"/>
</dbReference>
<dbReference type="InParanoid" id="B0DLL2"/>
<dbReference type="EMBL" id="DS547117">
    <property type="protein sequence ID" value="EDR04667.1"/>
    <property type="molecule type" value="Genomic_DNA"/>
</dbReference>
<dbReference type="SUPFAM" id="SSF54001">
    <property type="entry name" value="Cysteine proteinases"/>
    <property type="match status" value="1"/>
</dbReference>
<dbReference type="HOGENOM" id="CLU_1835489_0_0_1"/>
<feature type="region of interest" description="Disordered" evidence="1">
    <location>
        <begin position="118"/>
        <end position="140"/>
    </location>
</feature>